<dbReference type="GO" id="GO:0008195">
    <property type="term" value="F:phosphatidate phosphatase activity"/>
    <property type="evidence" value="ECO:0007669"/>
    <property type="project" value="TreeGrafter"/>
</dbReference>
<evidence type="ECO:0000259" key="7">
    <source>
        <dbReference type="SMART" id="SM00014"/>
    </source>
</evidence>
<feature type="transmembrane region" description="Helical" evidence="6">
    <location>
        <begin position="198"/>
        <end position="218"/>
    </location>
</feature>
<sequence>MTEEQVDSNNYGTIRDNNTENEIETSHTLLEKIMTTGRKPMLINTLIFLIIVFVFITFQLWIQPTKRGFFCDDETIRYPFKQDTVSPNALIIFSVLPNILIIFYGERKNTLNAKNSNYVRSKKYIQIMFQFIVNFMWGLILLCSFLNIIKVSVGRHRPYFLEICKPDVLKNQTCSDHSYILNYTCTGTNIGLIKESSLSFPSGHSAISFFAATFFFLYVQNRMIFIRRCYLLKSVIQFTAVVLAAFTAVSRIFDYHHHPEDVAVGTIIGILFGYYFYFYNMFYGKRKNNKNDTVLSDGTAQHELLLNNERIV</sequence>
<dbReference type="EMBL" id="LN609397">
    <property type="protein sequence ID" value="CEF60089.1"/>
    <property type="molecule type" value="Genomic_DNA"/>
</dbReference>
<keyword evidence="5 6" id="KW-0472">Membrane</keyword>
<evidence type="ECO:0000256" key="2">
    <source>
        <dbReference type="ARBA" id="ARBA00008816"/>
    </source>
</evidence>
<keyword evidence="8" id="KW-0575">Peroxidase</keyword>
<dbReference type="CDD" id="cd03384">
    <property type="entry name" value="PAP2_wunen"/>
    <property type="match status" value="1"/>
</dbReference>
<evidence type="ECO:0000313" key="9">
    <source>
        <dbReference type="Proteomes" id="UP000035682"/>
    </source>
</evidence>
<dbReference type="GO" id="GO:0046839">
    <property type="term" value="P:phospholipid dephosphorylation"/>
    <property type="evidence" value="ECO:0007669"/>
    <property type="project" value="TreeGrafter"/>
</dbReference>
<dbReference type="GO" id="GO:0004601">
    <property type="term" value="F:peroxidase activity"/>
    <property type="evidence" value="ECO:0007669"/>
    <property type="project" value="UniProtKB-KW"/>
</dbReference>
<dbReference type="SMART" id="SM00014">
    <property type="entry name" value="acidPPc"/>
    <property type="match status" value="1"/>
</dbReference>
<dbReference type="OrthoDB" id="8907274at2759"/>
<keyword evidence="3 6" id="KW-0812">Transmembrane</keyword>
<feature type="transmembrane region" description="Helical" evidence="6">
    <location>
        <begin position="230"/>
        <end position="250"/>
    </location>
</feature>
<dbReference type="RefSeq" id="XP_024499299.1">
    <property type="nucleotide sequence ID" value="XM_024653385.1"/>
</dbReference>
<dbReference type="WormBase" id="SRAE_X000182900">
    <property type="protein sequence ID" value="SRP04878"/>
    <property type="gene ID" value="WBGene00267406"/>
</dbReference>
<evidence type="ECO:0000256" key="6">
    <source>
        <dbReference type="SAM" id="Phobius"/>
    </source>
</evidence>
<feature type="transmembrane region" description="Helical" evidence="6">
    <location>
        <begin position="41"/>
        <end position="62"/>
    </location>
</feature>
<feature type="transmembrane region" description="Helical" evidence="6">
    <location>
        <begin position="127"/>
        <end position="149"/>
    </location>
</feature>
<dbReference type="WBParaSite" id="SRAE_X000182900.1">
    <property type="protein sequence ID" value="SRAE_X000182900.1"/>
    <property type="gene ID" value="WBGene00267406"/>
</dbReference>
<dbReference type="SUPFAM" id="SSF48317">
    <property type="entry name" value="Acid phosphatase/Vanadium-dependent haloperoxidase"/>
    <property type="match status" value="1"/>
</dbReference>
<dbReference type="OMA" id="NYECESE"/>
<evidence type="ECO:0000313" key="11">
    <source>
        <dbReference type="WormBase" id="SRAE_X000182900"/>
    </source>
</evidence>
<comment type="similarity">
    <text evidence="2">Belongs to the PA-phosphatase related phosphoesterase family.</text>
</comment>
<dbReference type="AlphaFoldDB" id="A0A090KRF8"/>
<dbReference type="InterPro" id="IPR000326">
    <property type="entry name" value="PAP2/HPO"/>
</dbReference>
<evidence type="ECO:0000256" key="4">
    <source>
        <dbReference type="ARBA" id="ARBA00022989"/>
    </source>
</evidence>
<evidence type="ECO:0000256" key="3">
    <source>
        <dbReference type="ARBA" id="ARBA00022692"/>
    </source>
</evidence>
<dbReference type="GeneID" id="36384900"/>
<reference evidence="10" key="3">
    <citation type="submission" date="2020-12" db="UniProtKB">
        <authorList>
            <consortium name="WormBaseParasite"/>
        </authorList>
    </citation>
    <scope>IDENTIFICATION</scope>
</reference>
<keyword evidence="8" id="KW-0560">Oxidoreductase</keyword>
<dbReference type="GO" id="GO:0006644">
    <property type="term" value="P:phospholipid metabolic process"/>
    <property type="evidence" value="ECO:0007669"/>
    <property type="project" value="InterPro"/>
</dbReference>
<dbReference type="Proteomes" id="UP000035682">
    <property type="component" value="Unplaced"/>
</dbReference>
<evidence type="ECO:0000313" key="10">
    <source>
        <dbReference type="WBParaSite" id="SRAE_X000182900.1"/>
    </source>
</evidence>
<evidence type="ECO:0000256" key="1">
    <source>
        <dbReference type="ARBA" id="ARBA00004141"/>
    </source>
</evidence>
<organism evidence="8">
    <name type="scientific">Strongyloides ratti</name>
    <name type="common">Parasitic roundworm</name>
    <dbReference type="NCBI Taxonomy" id="34506"/>
    <lineage>
        <taxon>Eukaryota</taxon>
        <taxon>Metazoa</taxon>
        <taxon>Ecdysozoa</taxon>
        <taxon>Nematoda</taxon>
        <taxon>Chromadorea</taxon>
        <taxon>Rhabditida</taxon>
        <taxon>Tylenchina</taxon>
        <taxon>Panagrolaimomorpha</taxon>
        <taxon>Strongyloidoidea</taxon>
        <taxon>Strongyloididae</taxon>
        <taxon>Strongyloides</taxon>
    </lineage>
</organism>
<proteinExistence type="inferred from homology"/>
<dbReference type="GO" id="GO:0007165">
    <property type="term" value="P:signal transduction"/>
    <property type="evidence" value="ECO:0007669"/>
    <property type="project" value="TreeGrafter"/>
</dbReference>
<feature type="transmembrane region" description="Helical" evidence="6">
    <location>
        <begin position="262"/>
        <end position="280"/>
    </location>
</feature>
<dbReference type="CTD" id="36384900"/>
<evidence type="ECO:0000313" key="8">
    <source>
        <dbReference type="EMBL" id="CEF60089.1"/>
    </source>
</evidence>
<protein>
    <submittedName>
        <fullName evidence="8 10">Phosphatidic acid phosphatase type 2/haloperoxidase domain-containing protein</fullName>
    </submittedName>
</protein>
<dbReference type="InterPro" id="IPR036938">
    <property type="entry name" value="PAP2/HPO_sf"/>
</dbReference>
<dbReference type="PANTHER" id="PTHR10165">
    <property type="entry name" value="LIPID PHOSPHATE PHOSPHATASE"/>
    <property type="match status" value="1"/>
</dbReference>
<keyword evidence="4 6" id="KW-1133">Transmembrane helix</keyword>
<dbReference type="PANTHER" id="PTHR10165:SF103">
    <property type="entry name" value="PHOSPHOLIPID PHOSPHATASE HOMOLOG 1.2 HOMOLOG"/>
    <property type="match status" value="1"/>
</dbReference>
<gene>
    <name evidence="8 10 11" type="ORF">SRAE_X000182900</name>
</gene>
<accession>A0A090KRF8</accession>
<feature type="domain" description="Phosphatidic acid phosphatase type 2/haloperoxidase" evidence="7">
    <location>
        <begin position="132"/>
        <end position="277"/>
    </location>
</feature>
<feature type="transmembrane region" description="Helical" evidence="6">
    <location>
        <begin position="89"/>
        <end position="106"/>
    </location>
</feature>
<dbReference type="GO" id="GO:0005886">
    <property type="term" value="C:plasma membrane"/>
    <property type="evidence" value="ECO:0007669"/>
    <property type="project" value="TreeGrafter"/>
</dbReference>
<dbReference type="Pfam" id="PF01569">
    <property type="entry name" value="PAP2"/>
    <property type="match status" value="1"/>
</dbReference>
<reference evidence="8" key="1">
    <citation type="submission" date="2014-09" db="EMBL/GenBank/DDBJ databases">
        <authorList>
            <person name="Aslett A.Martin."/>
        </authorList>
    </citation>
    <scope>NUCLEOTIDE SEQUENCE</scope>
    <source>
        <strain evidence="8">ED321 Heterogonic</strain>
    </source>
</reference>
<dbReference type="Gene3D" id="1.20.144.10">
    <property type="entry name" value="Phosphatidic acid phosphatase type 2/haloperoxidase"/>
    <property type="match status" value="1"/>
</dbReference>
<keyword evidence="9" id="KW-1185">Reference proteome</keyword>
<dbReference type="InterPro" id="IPR043216">
    <property type="entry name" value="PAP-like"/>
</dbReference>
<comment type="subcellular location">
    <subcellularLocation>
        <location evidence="1">Membrane</location>
        <topology evidence="1">Multi-pass membrane protein</topology>
    </subcellularLocation>
</comment>
<reference evidence="9" key="2">
    <citation type="submission" date="2014-09" db="EMBL/GenBank/DDBJ databases">
        <authorList>
            <person name="Martin A.A."/>
        </authorList>
    </citation>
    <scope>NUCLEOTIDE SEQUENCE</scope>
    <source>
        <strain evidence="9">ED321</strain>
    </source>
</reference>
<evidence type="ECO:0000256" key="5">
    <source>
        <dbReference type="ARBA" id="ARBA00023136"/>
    </source>
</evidence>
<name>A0A090KRF8_STRRB</name>